<proteinExistence type="predicted"/>
<evidence type="ECO:0000256" key="1">
    <source>
        <dbReference type="SAM" id="MobiDB-lite"/>
    </source>
</evidence>
<organism evidence="2 3">
    <name type="scientific">Escherichia coli</name>
    <dbReference type="NCBI Taxonomy" id="562"/>
    <lineage>
        <taxon>Bacteria</taxon>
        <taxon>Pseudomonadati</taxon>
        <taxon>Pseudomonadota</taxon>
        <taxon>Gammaproteobacteria</taxon>
        <taxon>Enterobacterales</taxon>
        <taxon>Enterobacteriaceae</taxon>
        <taxon>Escherichia</taxon>
    </lineage>
</organism>
<evidence type="ECO:0000313" key="3">
    <source>
        <dbReference type="Proteomes" id="UP000436482"/>
    </source>
</evidence>
<reference evidence="2 3" key="1">
    <citation type="submission" date="2019-12" db="EMBL/GenBank/DDBJ databases">
        <title>Enteriobacteria Tanzani isolates_8377-8380.</title>
        <authorList>
            <person name="Subbiah M."/>
            <person name="Call D."/>
        </authorList>
    </citation>
    <scope>NUCLEOTIDE SEQUENCE [LARGE SCALE GENOMIC DNA]</scope>
    <source>
        <strain evidence="2 3">8379wE6</strain>
    </source>
</reference>
<sequence length="60" mass="7063">MSNEEMTPAEKYKAARKRYKKHWLQSDIANAKRFEADDVAPVDGYRSPYETRKKRGRTAD</sequence>
<feature type="region of interest" description="Disordered" evidence="1">
    <location>
        <begin position="35"/>
        <end position="60"/>
    </location>
</feature>
<evidence type="ECO:0000313" key="2">
    <source>
        <dbReference type="EMBL" id="MWR88150.1"/>
    </source>
</evidence>
<name>A0A6C7G349_ECOLX</name>
<accession>A0A6C7G349</accession>
<gene>
    <name evidence="2" type="ORF">GP979_07465</name>
</gene>
<protein>
    <submittedName>
        <fullName evidence="2">Uncharacterized protein</fullName>
    </submittedName>
</protein>
<comment type="caution">
    <text evidence="2">The sequence shown here is derived from an EMBL/GenBank/DDBJ whole genome shotgun (WGS) entry which is preliminary data.</text>
</comment>
<dbReference type="AlphaFoldDB" id="A0A6C7G349"/>
<dbReference type="RefSeq" id="WP_039022276.1">
    <property type="nucleotide sequence ID" value="NZ_AP021894.1"/>
</dbReference>
<dbReference type="EMBL" id="WTQQ01000066">
    <property type="protein sequence ID" value="MWR88150.1"/>
    <property type="molecule type" value="Genomic_DNA"/>
</dbReference>
<dbReference type="Proteomes" id="UP000436482">
    <property type="component" value="Unassembled WGS sequence"/>
</dbReference>